<dbReference type="InterPro" id="IPR029061">
    <property type="entry name" value="THDP-binding"/>
</dbReference>
<feature type="binding site" evidence="18">
    <location>
        <position position="185"/>
    </location>
    <ligand>
        <name>Mg(2+)</name>
        <dbReference type="ChEBI" id="CHEBI:18420"/>
    </ligand>
</feature>
<feature type="active site" description="Proton donor" evidence="15">
    <location>
        <position position="405"/>
    </location>
</feature>
<name>A0A1M5R1B9_9FIRM</name>
<evidence type="ECO:0000313" key="22">
    <source>
        <dbReference type="EMBL" id="SHH20175.1"/>
    </source>
</evidence>
<keyword evidence="8 20" id="KW-0808">Transferase</keyword>
<comment type="function">
    <text evidence="4 20">Catalyzes the transfer of a two-carbon ketol group from a ketose donor to an aldose acceptor, via a covalent intermediate with the cofactor thiamine pyrophosphate.</text>
</comment>
<dbReference type="EMBL" id="FQXI01000004">
    <property type="protein sequence ID" value="SHH20175.1"/>
    <property type="molecule type" value="Genomic_DNA"/>
</dbReference>
<dbReference type="GO" id="GO:0006098">
    <property type="term" value="P:pentose-phosphate shunt"/>
    <property type="evidence" value="ECO:0007669"/>
    <property type="project" value="TreeGrafter"/>
</dbReference>
<feature type="binding site" evidence="16">
    <location>
        <position position="351"/>
    </location>
    <ligand>
        <name>substrate</name>
    </ligand>
</feature>
<feature type="binding site" evidence="18">
    <location>
        <position position="183"/>
    </location>
    <ligand>
        <name>Mg(2+)</name>
        <dbReference type="ChEBI" id="CHEBI:18420"/>
    </ligand>
</feature>
<comment type="cofactor">
    <cofactor evidence="20">
        <name>Mg(2+)</name>
        <dbReference type="ChEBI" id="CHEBI:18420"/>
    </cofactor>
    <cofactor evidence="20">
        <name>Ca(2+)</name>
        <dbReference type="ChEBI" id="CHEBI:29108"/>
    </cofactor>
    <cofactor evidence="20">
        <name>Mn(2+)</name>
        <dbReference type="ChEBI" id="CHEBI:29035"/>
    </cofactor>
    <cofactor evidence="20">
        <name>Co(2+)</name>
        <dbReference type="ChEBI" id="CHEBI:48828"/>
    </cofactor>
    <text evidence="20">Binds 1 Mg(2+) ion per subunit. Can also utilize other divalent metal cations, such as Ca(2+), Mn(2+) and Co(2+).</text>
</comment>
<feature type="binding site" evidence="17">
    <location>
        <position position="65"/>
    </location>
    <ligand>
        <name>thiamine diphosphate</name>
        <dbReference type="ChEBI" id="CHEBI:58937"/>
    </ligand>
</feature>
<dbReference type="OrthoDB" id="8732661at2"/>
<evidence type="ECO:0000256" key="17">
    <source>
        <dbReference type="PIRSR" id="PIRSR605478-3"/>
    </source>
</evidence>
<dbReference type="FunFam" id="3.40.50.970:FF:000004">
    <property type="entry name" value="Transketolase"/>
    <property type="match status" value="1"/>
</dbReference>
<comment type="cofactor">
    <cofactor evidence="3">
        <name>Co(2+)</name>
        <dbReference type="ChEBI" id="CHEBI:48828"/>
    </cofactor>
</comment>
<proteinExistence type="inferred from homology"/>
<feature type="domain" description="Transketolase-like pyrimidine-binding" evidence="21">
    <location>
        <begin position="348"/>
        <end position="519"/>
    </location>
</feature>
<dbReference type="NCBIfam" id="TIGR00232">
    <property type="entry name" value="tktlase_bact"/>
    <property type="match status" value="1"/>
</dbReference>
<keyword evidence="12 17" id="KW-0786">Thiamine pyrophosphate</keyword>
<dbReference type="AlphaFoldDB" id="A0A1M5R1B9"/>
<dbReference type="InterPro" id="IPR005474">
    <property type="entry name" value="Transketolase_N"/>
</dbReference>
<evidence type="ECO:0000256" key="3">
    <source>
        <dbReference type="ARBA" id="ARBA00001941"/>
    </source>
</evidence>
<dbReference type="RefSeq" id="WP_073183951.1">
    <property type="nucleotide sequence ID" value="NZ_FQXI01000004.1"/>
</dbReference>
<evidence type="ECO:0000259" key="21">
    <source>
        <dbReference type="SMART" id="SM00861"/>
    </source>
</evidence>
<dbReference type="Pfam" id="PF02779">
    <property type="entry name" value="Transket_pyr"/>
    <property type="match status" value="1"/>
</dbReference>
<evidence type="ECO:0000256" key="13">
    <source>
        <dbReference type="ARBA" id="ARBA00049473"/>
    </source>
</evidence>
<feature type="binding site" evidence="16">
    <location>
        <position position="455"/>
    </location>
    <ligand>
        <name>substrate</name>
    </ligand>
</feature>
<keyword evidence="23" id="KW-1185">Reference proteome</keyword>
<dbReference type="Gene3D" id="3.40.50.970">
    <property type="match status" value="2"/>
</dbReference>
<gene>
    <name evidence="22" type="ORF">SAMN02745245_00783</name>
</gene>
<evidence type="ECO:0000256" key="8">
    <source>
        <dbReference type="ARBA" id="ARBA00022679"/>
    </source>
</evidence>
<comment type="cofactor">
    <cofactor evidence="2">
        <name>Mn(2+)</name>
        <dbReference type="ChEBI" id="CHEBI:29035"/>
    </cofactor>
</comment>
<evidence type="ECO:0000256" key="12">
    <source>
        <dbReference type="ARBA" id="ARBA00023052"/>
    </source>
</evidence>
<comment type="cofactor">
    <cofactor evidence="18">
        <name>Mg(2+)</name>
        <dbReference type="ChEBI" id="CHEBI:18420"/>
    </cofactor>
    <text evidence="18">Binds 1 Mg(2+) ion per subunit. Can also utilize other divalent metal cations, such as Ca(2+), Mn(2+) and Co(2+).</text>
</comment>
<comment type="catalytic activity">
    <reaction evidence="13 20">
        <text>D-sedoheptulose 7-phosphate + D-glyceraldehyde 3-phosphate = aldehydo-D-ribose 5-phosphate + D-xylulose 5-phosphate</text>
        <dbReference type="Rhea" id="RHEA:10508"/>
        <dbReference type="ChEBI" id="CHEBI:57483"/>
        <dbReference type="ChEBI" id="CHEBI:57737"/>
        <dbReference type="ChEBI" id="CHEBI:58273"/>
        <dbReference type="ChEBI" id="CHEBI:59776"/>
        <dbReference type="EC" id="2.2.1.1"/>
    </reaction>
</comment>
<dbReference type="SMART" id="SM00861">
    <property type="entry name" value="Transket_pyr"/>
    <property type="match status" value="1"/>
</dbReference>
<comment type="similarity">
    <text evidence="5 20">Belongs to the transketolase family.</text>
</comment>
<evidence type="ECO:0000256" key="19">
    <source>
        <dbReference type="PIRSR" id="PIRSR605478-5"/>
    </source>
</evidence>
<dbReference type="GO" id="GO:0005829">
    <property type="term" value="C:cytosol"/>
    <property type="evidence" value="ECO:0007669"/>
    <property type="project" value="TreeGrafter"/>
</dbReference>
<dbReference type="CDD" id="cd07033">
    <property type="entry name" value="TPP_PYR_DXS_TK_like"/>
    <property type="match status" value="1"/>
</dbReference>
<feature type="binding site" evidence="16">
    <location>
        <position position="258"/>
    </location>
    <ligand>
        <name>substrate</name>
    </ligand>
</feature>
<dbReference type="InterPro" id="IPR020826">
    <property type="entry name" value="Transketolase_BS"/>
</dbReference>
<dbReference type="SUPFAM" id="SSF52922">
    <property type="entry name" value="TK C-terminal domain-like"/>
    <property type="match status" value="1"/>
</dbReference>
<evidence type="ECO:0000256" key="11">
    <source>
        <dbReference type="ARBA" id="ARBA00022842"/>
    </source>
</evidence>
<feature type="binding site" evidence="17">
    <location>
        <begin position="113"/>
        <end position="115"/>
    </location>
    <ligand>
        <name>thiamine diphosphate</name>
        <dbReference type="ChEBI" id="CHEBI:58937"/>
    </ligand>
</feature>
<dbReference type="Pfam" id="PF22613">
    <property type="entry name" value="Transketolase_C_1"/>
    <property type="match status" value="1"/>
</dbReference>
<evidence type="ECO:0000256" key="9">
    <source>
        <dbReference type="ARBA" id="ARBA00022723"/>
    </source>
</evidence>
<comment type="cofactor">
    <cofactor evidence="1">
        <name>Ca(2+)</name>
        <dbReference type="ChEBI" id="CHEBI:29108"/>
    </cofactor>
</comment>
<feature type="site" description="Important for catalytic activity" evidence="19">
    <location>
        <position position="258"/>
    </location>
</feature>
<evidence type="ECO:0000256" key="1">
    <source>
        <dbReference type="ARBA" id="ARBA00001913"/>
    </source>
</evidence>
<dbReference type="CDD" id="cd02012">
    <property type="entry name" value="TPP_TK"/>
    <property type="match status" value="1"/>
</dbReference>
<dbReference type="InterPro" id="IPR033247">
    <property type="entry name" value="Transketolase_fam"/>
</dbReference>
<evidence type="ECO:0000256" key="15">
    <source>
        <dbReference type="PIRSR" id="PIRSR605478-1"/>
    </source>
</evidence>
<dbReference type="InterPro" id="IPR009014">
    <property type="entry name" value="Transketo_C/PFOR_II"/>
</dbReference>
<evidence type="ECO:0000256" key="5">
    <source>
        <dbReference type="ARBA" id="ARBA00007131"/>
    </source>
</evidence>
<dbReference type="FunFam" id="3.40.50.970:FF:000045">
    <property type="entry name" value="Transketolase"/>
    <property type="match status" value="1"/>
</dbReference>
<evidence type="ECO:0000256" key="16">
    <source>
        <dbReference type="PIRSR" id="PIRSR605478-2"/>
    </source>
</evidence>
<dbReference type="EC" id="2.2.1.1" evidence="7 14"/>
<keyword evidence="11 18" id="KW-0460">Magnesium</keyword>
<evidence type="ECO:0000256" key="7">
    <source>
        <dbReference type="ARBA" id="ARBA00013152"/>
    </source>
</evidence>
<feature type="binding site" evidence="17">
    <location>
        <position position="154"/>
    </location>
    <ligand>
        <name>thiamine diphosphate</name>
        <dbReference type="ChEBI" id="CHEBI:58937"/>
    </ligand>
</feature>
<feature type="binding site" evidence="17">
    <location>
        <position position="431"/>
    </location>
    <ligand>
        <name>thiamine diphosphate</name>
        <dbReference type="ChEBI" id="CHEBI:58937"/>
    </ligand>
</feature>
<evidence type="ECO:0000256" key="20">
    <source>
        <dbReference type="RuleBase" id="RU004996"/>
    </source>
</evidence>
<dbReference type="PANTHER" id="PTHR43522:SF10">
    <property type="entry name" value="TRANSKETOLASE"/>
    <property type="match status" value="1"/>
</dbReference>
<protein>
    <recommendedName>
        <fullName evidence="7 14">Transketolase</fullName>
        <ecNumber evidence="7 14">2.2.1.1</ecNumber>
    </recommendedName>
</protein>
<evidence type="ECO:0000256" key="2">
    <source>
        <dbReference type="ARBA" id="ARBA00001936"/>
    </source>
</evidence>
<feature type="binding site" evidence="17">
    <location>
        <position position="258"/>
    </location>
    <ligand>
        <name>thiamine diphosphate</name>
        <dbReference type="ChEBI" id="CHEBI:58937"/>
    </ligand>
</feature>
<sequence>MNIEEKCINTIRMLSVDQVQRANSGHPGLPLGAAPAAYVVWKNMNHNPKDPKWINRDRFVLSAGHGSSMLYSLLHLFGYGLEISDLENFRQLNSKTPGHPEYGHTAGVEATTGPLGQGISVAVGMAMAERHLAAIYNKNIEIINHHTYVICGDGDLMEGISNESSSLAGTLGLGKLIVLYDSNNITIEGSTDLAFRENVMLRYAALGWQVLEVKDGNSIREITDALNEAKADEKKPTLIKVDTKIGYGSPREGLSKAHGEPLGEEGILETRKFYEWPEKDFYVSEDVKRHFEEINKDLLFKYEENKRVEKLYEKNYPEEYKKLVNSFNNKFDLEFLEDEEFYKFDKDMASRASSGEALNRIAEKFDLMFGGSADLAPSNKSHMNNSGNFSAETPEGSNINFGIREHAMTAIVNGIMLHGGLKSYGSTFLVFADYMKPAIRLSAIQHLPSIFILTHDSIGVGEDGPTHQPIEQLAMLRSIPNNIVYRPADALEAAVGWSVAMKSDSTPVCLILSRQTLKNLEGSSMEAQKGAYVVKREEGDLEKLIIATGSEVGLAVEAAKDEKGVRVISMPSRELFEAQCKDYKEKIIPLNCKKRIVVEAATSFGWEKYSGDEGKILSIDEFGASGPGSEVFKYFGITVESIKKLLNEM</sequence>
<feature type="binding site" evidence="18">
    <location>
        <position position="153"/>
    </location>
    <ligand>
        <name>Mg(2+)</name>
        <dbReference type="ChEBI" id="CHEBI:18420"/>
    </ligand>
</feature>
<dbReference type="PROSITE" id="PS00802">
    <property type="entry name" value="TRANSKETOLASE_2"/>
    <property type="match status" value="1"/>
</dbReference>
<comment type="subunit">
    <text evidence="6 20">Homodimer.</text>
</comment>
<feature type="site" description="Important for catalytic activity" evidence="19">
    <location>
        <position position="26"/>
    </location>
</feature>
<dbReference type="Pfam" id="PF00456">
    <property type="entry name" value="Transketolase_N"/>
    <property type="match status" value="1"/>
</dbReference>
<feature type="binding site" evidence="16">
    <location>
        <position position="463"/>
    </location>
    <ligand>
        <name>substrate</name>
    </ligand>
</feature>
<organism evidence="22 23">
    <name type="scientific">Anaerosphaera aminiphila DSM 21120</name>
    <dbReference type="NCBI Taxonomy" id="1120995"/>
    <lineage>
        <taxon>Bacteria</taxon>
        <taxon>Bacillati</taxon>
        <taxon>Bacillota</taxon>
        <taxon>Tissierellia</taxon>
        <taxon>Tissierellales</taxon>
        <taxon>Peptoniphilaceae</taxon>
        <taxon>Anaerosphaera</taxon>
    </lineage>
</organism>
<dbReference type="InterPro" id="IPR005475">
    <property type="entry name" value="Transketolase-like_Pyr-bd"/>
</dbReference>
<keyword evidence="9 18" id="KW-0479">Metal-binding</keyword>
<feature type="binding site" evidence="16">
    <location>
        <position position="514"/>
    </location>
    <ligand>
        <name>substrate</name>
    </ligand>
</feature>
<evidence type="ECO:0000256" key="14">
    <source>
        <dbReference type="NCBIfam" id="TIGR00232"/>
    </source>
</evidence>
<dbReference type="STRING" id="1120995.SAMN02745245_00783"/>
<evidence type="ECO:0000313" key="23">
    <source>
        <dbReference type="Proteomes" id="UP000184032"/>
    </source>
</evidence>
<dbReference type="InterPro" id="IPR055152">
    <property type="entry name" value="Transketolase-like_C_2"/>
</dbReference>
<reference evidence="22 23" key="1">
    <citation type="submission" date="2016-11" db="EMBL/GenBank/DDBJ databases">
        <authorList>
            <person name="Jaros S."/>
            <person name="Januszkiewicz K."/>
            <person name="Wedrychowicz H."/>
        </authorList>
    </citation>
    <scope>NUCLEOTIDE SEQUENCE [LARGE SCALE GENOMIC DNA]</scope>
    <source>
        <strain evidence="22 23">DSM 21120</strain>
    </source>
</reference>
<dbReference type="GO" id="GO:0004802">
    <property type="term" value="F:transketolase activity"/>
    <property type="evidence" value="ECO:0007669"/>
    <property type="project" value="UniProtKB-UniRule"/>
</dbReference>
<accession>A0A1M5R1B9</accession>
<dbReference type="Gene3D" id="3.40.50.920">
    <property type="match status" value="1"/>
</dbReference>
<dbReference type="GO" id="GO:0046872">
    <property type="term" value="F:metal ion binding"/>
    <property type="evidence" value="ECO:0007669"/>
    <property type="project" value="UniProtKB-KW"/>
</dbReference>
<dbReference type="InterPro" id="IPR049557">
    <property type="entry name" value="Transketolase_CS"/>
</dbReference>
<evidence type="ECO:0000256" key="6">
    <source>
        <dbReference type="ARBA" id="ARBA00011738"/>
    </source>
</evidence>
<evidence type="ECO:0000256" key="18">
    <source>
        <dbReference type="PIRSR" id="PIRSR605478-4"/>
    </source>
</evidence>
<keyword evidence="10 20" id="KW-0106">Calcium</keyword>
<feature type="binding site" evidence="16">
    <location>
        <position position="26"/>
    </location>
    <ligand>
        <name>substrate</name>
    </ligand>
</feature>
<feature type="binding site" evidence="17">
    <location>
        <position position="183"/>
    </location>
    <ligand>
        <name>thiamine diphosphate</name>
        <dbReference type="ChEBI" id="CHEBI:58937"/>
    </ligand>
</feature>
<evidence type="ECO:0000256" key="4">
    <source>
        <dbReference type="ARBA" id="ARBA00002931"/>
    </source>
</evidence>
<evidence type="ECO:0000256" key="10">
    <source>
        <dbReference type="ARBA" id="ARBA00022837"/>
    </source>
</evidence>
<dbReference type="Proteomes" id="UP000184032">
    <property type="component" value="Unassembled WGS sequence"/>
</dbReference>
<dbReference type="PANTHER" id="PTHR43522">
    <property type="entry name" value="TRANSKETOLASE"/>
    <property type="match status" value="1"/>
</dbReference>
<dbReference type="InterPro" id="IPR005478">
    <property type="entry name" value="Transketolase_bac-like"/>
</dbReference>
<dbReference type="SUPFAM" id="SSF52518">
    <property type="entry name" value="Thiamin diphosphate-binding fold (THDP-binding)"/>
    <property type="match status" value="2"/>
</dbReference>
<comment type="cofactor">
    <cofactor evidence="17">
        <name>thiamine diphosphate</name>
        <dbReference type="ChEBI" id="CHEBI:58937"/>
    </cofactor>
    <text evidence="17">Binds 1 thiamine pyrophosphate per subunit. During the reaction, the substrate forms a covalent intermediate with the cofactor.</text>
</comment>
<feature type="binding site" evidence="16">
    <location>
        <position position="378"/>
    </location>
    <ligand>
        <name>substrate</name>
    </ligand>
</feature>
<feature type="binding site" evidence="16">
    <location>
        <position position="467"/>
    </location>
    <ligand>
        <name>substrate</name>
    </ligand>
</feature>
<dbReference type="PROSITE" id="PS00801">
    <property type="entry name" value="TRANSKETOLASE_1"/>
    <property type="match status" value="1"/>
</dbReference>